<dbReference type="Gramene" id="VVA32371">
    <property type="protein sequence ID" value="VVA32371"/>
    <property type="gene ID" value="Prudul26B002908"/>
</dbReference>
<sequence length="130" mass="15029">MHRQGSLFSRGYLEKVALFEPWIWICFRAGLVVELGFTSWLFDAGFTLPNQPQSDRPVGRSEQVQWKECLSLSNIELVKSFSQFCFWWFGKENDRLEGSAQRAWPEHRGSSRRAALILLRYGVAGQTISQ</sequence>
<dbReference type="InParanoid" id="A0A5E4FXU0"/>
<organism evidence="1 2">
    <name type="scientific">Prunus dulcis</name>
    <name type="common">Almond</name>
    <name type="synonym">Amygdalus dulcis</name>
    <dbReference type="NCBI Taxonomy" id="3755"/>
    <lineage>
        <taxon>Eukaryota</taxon>
        <taxon>Viridiplantae</taxon>
        <taxon>Streptophyta</taxon>
        <taxon>Embryophyta</taxon>
        <taxon>Tracheophyta</taxon>
        <taxon>Spermatophyta</taxon>
        <taxon>Magnoliopsida</taxon>
        <taxon>eudicotyledons</taxon>
        <taxon>Gunneridae</taxon>
        <taxon>Pentapetalae</taxon>
        <taxon>rosids</taxon>
        <taxon>fabids</taxon>
        <taxon>Rosales</taxon>
        <taxon>Rosaceae</taxon>
        <taxon>Amygdaloideae</taxon>
        <taxon>Amygdaleae</taxon>
        <taxon>Prunus</taxon>
    </lineage>
</organism>
<reference evidence="2" key="1">
    <citation type="journal article" date="2020" name="Plant J.">
        <title>Transposons played a major role in the diversification between the closely related almond and peach genomes: results from the almond genome sequence.</title>
        <authorList>
            <person name="Alioto T."/>
            <person name="Alexiou K.G."/>
            <person name="Bardil A."/>
            <person name="Barteri F."/>
            <person name="Castanera R."/>
            <person name="Cruz F."/>
            <person name="Dhingra A."/>
            <person name="Duval H."/>
            <person name="Fernandez I Marti A."/>
            <person name="Frias L."/>
            <person name="Galan B."/>
            <person name="Garcia J.L."/>
            <person name="Howad W."/>
            <person name="Gomez-Garrido J."/>
            <person name="Gut M."/>
            <person name="Julca I."/>
            <person name="Morata J."/>
            <person name="Puigdomenech P."/>
            <person name="Ribeca P."/>
            <person name="Rubio Cabetas M.J."/>
            <person name="Vlasova A."/>
            <person name="Wirthensohn M."/>
            <person name="Garcia-Mas J."/>
            <person name="Gabaldon T."/>
            <person name="Casacuberta J.M."/>
            <person name="Arus P."/>
        </authorList>
    </citation>
    <scope>NUCLEOTIDE SEQUENCE [LARGE SCALE GENOMIC DNA]</scope>
    <source>
        <strain evidence="2">cv. Texas</strain>
    </source>
</reference>
<dbReference type="AlphaFoldDB" id="A0A5E4FXU0"/>
<protein>
    <submittedName>
        <fullName evidence="1">Uncharacterized protein</fullName>
    </submittedName>
</protein>
<evidence type="ECO:0000313" key="1">
    <source>
        <dbReference type="EMBL" id="VVA32371.1"/>
    </source>
</evidence>
<name>A0A5E4FXU0_PRUDU</name>
<proteinExistence type="predicted"/>
<dbReference type="Proteomes" id="UP000327085">
    <property type="component" value="Chromosome 7"/>
</dbReference>
<evidence type="ECO:0000313" key="2">
    <source>
        <dbReference type="Proteomes" id="UP000327085"/>
    </source>
</evidence>
<accession>A0A5E4FXU0</accession>
<gene>
    <name evidence="1" type="ORF">ALMOND_2B002908</name>
</gene>
<dbReference type="EMBL" id="CABIKO010000245">
    <property type="protein sequence ID" value="VVA32371.1"/>
    <property type="molecule type" value="Genomic_DNA"/>
</dbReference>